<dbReference type="GO" id="GO:0031415">
    <property type="term" value="C:NatA complex"/>
    <property type="evidence" value="ECO:0007669"/>
    <property type="project" value="TreeGrafter"/>
</dbReference>
<dbReference type="InterPro" id="IPR016181">
    <property type="entry name" value="Acyl_CoA_acyltransferase"/>
</dbReference>
<dbReference type="Gene3D" id="3.40.630.30">
    <property type="match status" value="1"/>
</dbReference>
<name>A0AAD3CU75_9STRA</name>
<feature type="chain" id="PRO_5041897779" description="N-acetyltransferase domain-containing protein" evidence="1">
    <location>
        <begin position="24"/>
        <end position="243"/>
    </location>
</feature>
<dbReference type="InterPro" id="IPR000182">
    <property type="entry name" value="GNAT_dom"/>
</dbReference>
<gene>
    <name evidence="3" type="ORF">CTEN210_07461</name>
</gene>
<dbReference type="GO" id="GO:0008080">
    <property type="term" value="F:N-acetyltransferase activity"/>
    <property type="evidence" value="ECO:0007669"/>
    <property type="project" value="TreeGrafter"/>
</dbReference>
<dbReference type="AlphaFoldDB" id="A0AAD3CU75"/>
<dbReference type="GO" id="GO:0007064">
    <property type="term" value="P:mitotic sister chromatid cohesion"/>
    <property type="evidence" value="ECO:0007669"/>
    <property type="project" value="TreeGrafter"/>
</dbReference>
<dbReference type="InterPro" id="IPR051556">
    <property type="entry name" value="N-term/lysine_N-AcTrnsfr"/>
</dbReference>
<dbReference type="PROSITE" id="PS51186">
    <property type="entry name" value="GNAT"/>
    <property type="match status" value="1"/>
</dbReference>
<proteinExistence type="predicted"/>
<dbReference type="PANTHER" id="PTHR42919">
    <property type="entry name" value="N-ALPHA-ACETYLTRANSFERASE"/>
    <property type="match status" value="1"/>
</dbReference>
<organism evidence="3 4">
    <name type="scientific">Chaetoceros tenuissimus</name>
    <dbReference type="NCBI Taxonomy" id="426638"/>
    <lineage>
        <taxon>Eukaryota</taxon>
        <taxon>Sar</taxon>
        <taxon>Stramenopiles</taxon>
        <taxon>Ochrophyta</taxon>
        <taxon>Bacillariophyta</taxon>
        <taxon>Coscinodiscophyceae</taxon>
        <taxon>Chaetocerotophycidae</taxon>
        <taxon>Chaetocerotales</taxon>
        <taxon>Chaetocerotaceae</taxon>
        <taxon>Chaetoceros</taxon>
    </lineage>
</organism>
<sequence length="243" mass="27677">MRLFQRRLLLLIIYASIFQQCNGFSVLQNPLSFLQNALVPNKIPDIVDYTSCVKSNQEIQQVAKFFTESFWTRKGGKALADSQFQLVYSSQISEFRKSYPTQKSFMTYGSNSNEKSKLFVCRTKEKEICGCIGVQMSKIDEIKNDGSAIEAPVISNVVVGYNFRRMKLAEYLVRYMHDFILEEWDCNSVYLYVDESNTPAVKLYKKMGYGVISKDLNGQVMRVNESGGISAVSASILCMRKSL</sequence>
<evidence type="ECO:0000259" key="2">
    <source>
        <dbReference type="PROSITE" id="PS51186"/>
    </source>
</evidence>
<dbReference type="EMBL" id="BLLK01000045">
    <property type="protein sequence ID" value="GFH50985.1"/>
    <property type="molecule type" value="Genomic_DNA"/>
</dbReference>
<evidence type="ECO:0000256" key="1">
    <source>
        <dbReference type="SAM" id="SignalP"/>
    </source>
</evidence>
<feature type="signal peptide" evidence="1">
    <location>
        <begin position="1"/>
        <end position="23"/>
    </location>
</feature>
<dbReference type="SUPFAM" id="SSF55729">
    <property type="entry name" value="Acyl-CoA N-acyltransferases (Nat)"/>
    <property type="match status" value="1"/>
</dbReference>
<dbReference type="PANTHER" id="PTHR42919:SF20">
    <property type="entry name" value="GCN5-RELATED N-ACETYLTRANSFERASE 10, CHLOROPLASTIC"/>
    <property type="match status" value="1"/>
</dbReference>
<protein>
    <recommendedName>
        <fullName evidence="2">N-acetyltransferase domain-containing protein</fullName>
    </recommendedName>
</protein>
<dbReference type="Proteomes" id="UP001054902">
    <property type="component" value="Unassembled WGS sequence"/>
</dbReference>
<accession>A0AAD3CU75</accession>
<keyword evidence="1" id="KW-0732">Signal</keyword>
<evidence type="ECO:0000313" key="4">
    <source>
        <dbReference type="Proteomes" id="UP001054902"/>
    </source>
</evidence>
<evidence type="ECO:0000313" key="3">
    <source>
        <dbReference type="EMBL" id="GFH50985.1"/>
    </source>
</evidence>
<feature type="domain" description="N-acetyltransferase" evidence="2">
    <location>
        <begin position="74"/>
        <end position="226"/>
    </location>
</feature>
<keyword evidence="4" id="KW-1185">Reference proteome</keyword>
<reference evidence="3 4" key="1">
    <citation type="journal article" date="2021" name="Sci. Rep.">
        <title>The genome of the diatom Chaetoceros tenuissimus carries an ancient integrated fragment of an extant virus.</title>
        <authorList>
            <person name="Hongo Y."/>
            <person name="Kimura K."/>
            <person name="Takaki Y."/>
            <person name="Yoshida Y."/>
            <person name="Baba S."/>
            <person name="Kobayashi G."/>
            <person name="Nagasaki K."/>
            <person name="Hano T."/>
            <person name="Tomaru Y."/>
        </authorList>
    </citation>
    <scope>NUCLEOTIDE SEQUENCE [LARGE SCALE GENOMIC DNA]</scope>
    <source>
        <strain evidence="3 4">NIES-3715</strain>
    </source>
</reference>
<comment type="caution">
    <text evidence="3">The sequence shown here is derived from an EMBL/GenBank/DDBJ whole genome shotgun (WGS) entry which is preliminary data.</text>
</comment>
<dbReference type="Pfam" id="PF00583">
    <property type="entry name" value="Acetyltransf_1"/>
    <property type="match status" value="1"/>
</dbReference>